<accession>H8GDH5</accession>
<feature type="region of interest" description="Disordered" evidence="5">
    <location>
        <begin position="37"/>
        <end position="111"/>
    </location>
</feature>
<comment type="similarity">
    <text evidence="1">Belongs to the peptidase C40 family.</text>
</comment>
<dbReference type="RefSeq" id="WP_005444525.1">
    <property type="nucleotide sequence ID" value="NZ_CM001466.1"/>
</dbReference>
<evidence type="ECO:0000256" key="5">
    <source>
        <dbReference type="SAM" id="MobiDB-lite"/>
    </source>
</evidence>
<name>H8GDH5_9PSEU</name>
<organism evidence="7 8">
    <name type="scientific">Saccharomonospora azurea NA-128</name>
    <dbReference type="NCBI Taxonomy" id="882081"/>
    <lineage>
        <taxon>Bacteria</taxon>
        <taxon>Bacillati</taxon>
        <taxon>Actinomycetota</taxon>
        <taxon>Actinomycetes</taxon>
        <taxon>Pseudonocardiales</taxon>
        <taxon>Pseudonocardiaceae</taxon>
        <taxon>Saccharomonospora</taxon>
    </lineage>
</organism>
<dbReference type="PROSITE" id="PS51935">
    <property type="entry name" value="NLPC_P60"/>
    <property type="match status" value="1"/>
</dbReference>
<reference evidence="7 8" key="1">
    <citation type="journal article" date="2012" name="Stand. Genomic Sci.">
        <title>Genome sequence of the soil bacterium Saccharomonospora azurea type strain (NA-128(T)).</title>
        <authorList>
            <person name="Klenk H.P."/>
            <person name="Held B."/>
            <person name="Lucas S."/>
            <person name="Lapidus A."/>
            <person name="Copeland A."/>
            <person name="Hammon N."/>
            <person name="Pitluck S."/>
            <person name="Goodwin L.A."/>
            <person name="Han C."/>
            <person name="Tapia R."/>
            <person name="Brambilla E.M."/>
            <person name="Potter G."/>
            <person name="Land M."/>
            <person name="Ivanova N."/>
            <person name="Rohde M."/>
            <person name="Goker M."/>
            <person name="Detter J.C."/>
            <person name="Kyrpides N.C."/>
            <person name="Woyke T."/>
        </authorList>
    </citation>
    <scope>NUCLEOTIDE SEQUENCE [LARGE SCALE GENOMIC DNA]</scope>
    <source>
        <strain evidence="7 8">NA-128</strain>
    </source>
</reference>
<feature type="compositionally biased region" description="Basic and acidic residues" evidence="5">
    <location>
        <begin position="80"/>
        <end position="99"/>
    </location>
</feature>
<keyword evidence="8" id="KW-1185">Reference proteome</keyword>
<dbReference type="AlphaFoldDB" id="H8GDH5"/>
<evidence type="ECO:0000256" key="3">
    <source>
        <dbReference type="ARBA" id="ARBA00022801"/>
    </source>
</evidence>
<keyword evidence="3 7" id="KW-0378">Hydrolase</keyword>
<dbReference type="InterPro" id="IPR038765">
    <property type="entry name" value="Papain-like_cys_pep_sf"/>
</dbReference>
<dbReference type="InterPro" id="IPR051794">
    <property type="entry name" value="PG_Endopeptidase_C40"/>
</dbReference>
<protein>
    <submittedName>
        <fullName evidence="7">Cell wall-associated hydrolase, invasion-associated protein</fullName>
    </submittedName>
</protein>
<evidence type="ECO:0000256" key="1">
    <source>
        <dbReference type="ARBA" id="ARBA00007074"/>
    </source>
</evidence>
<keyword evidence="4" id="KW-0788">Thiol protease</keyword>
<evidence type="ECO:0000313" key="7">
    <source>
        <dbReference type="EMBL" id="EHY90905.1"/>
    </source>
</evidence>
<dbReference type="InterPro" id="IPR000064">
    <property type="entry name" value="NLP_P60_dom"/>
</dbReference>
<sequence length="226" mass="24003">MAHRTFARSVAVVAAAALTLVVSPGVSSAMMIRNAASGADVGEKPPASEAEEPRPKPPQKHKPAPLQGEKPTPPTPSPTPEKDKPEPGGDNDADNHDNDGDGDDGDEPATSTGERIVDLAARHAGAPYVYGADGPDQFDCSGLTQYVHARLGIDLPRTSRDQRAALPELPKSEMRPGDLLFFAENGHVYHVGIYAGNGKMWAAPEPGDVVRLQDIWTQSFTVGRAW</sequence>
<dbReference type="HOGENOM" id="CLU_016043_6_3_11"/>
<feature type="domain" description="NlpC/P60" evidence="6">
    <location>
        <begin position="110"/>
        <end position="226"/>
    </location>
</feature>
<proteinExistence type="inferred from homology"/>
<dbReference type="PANTHER" id="PTHR47359:SF3">
    <property type="entry name" value="NLP_P60 DOMAIN-CONTAINING PROTEIN-RELATED"/>
    <property type="match status" value="1"/>
</dbReference>
<dbReference type="EMBL" id="CM001466">
    <property type="protein sequence ID" value="EHY90905.1"/>
    <property type="molecule type" value="Genomic_DNA"/>
</dbReference>
<dbReference type="PANTHER" id="PTHR47359">
    <property type="entry name" value="PEPTIDOGLYCAN DL-ENDOPEPTIDASE CWLO"/>
    <property type="match status" value="1"/>
</dbReference>
<dbReference type="Gene3D" id="3.90.1720.10">
    <property type="entry name" value="endopeptidase domain like (from Nostoc punctiforme)"/>
    <property type="match status" value="1"/>
</dbReference>
<dbReference type="Proteomes" id="UP000004705">
    <property type="component" value="Chromosome"/>
</dbReference>
<evidence type="ECO:0000256" key="4">
    <source>
        <dbReference type="ARBA" id="ARBA00022807"/>
    </source>
</evidence>
<dbReference type="Pfam" id="PF00877">
    <property type="entry name" value="NLPC_P60"/>
    <property type="match status" value="1"/>
</dbReference>
<keyword evidence="2" id="KW-0645">Protease</keyword>
<gene>
    <name evidence="7" type="ORF">SacazDRAFT_04052</name>
</gene>
<dbReference type="GO" id="GO:0006508">
    <property type="term" value="P:proteolysis"/>
    <property type="evidence" value="ECO:0007669"/>
    <property type="project" value="UniProtKB-KW"/>
</dbReference>
<evidence type="ECO:0000313" key="8">
    <source>
        <dbReference type="Proteomes" id="UP000004705"/>
    </source>
</evidence>
<evidence type="ECO:0000259" key="6">
    <source>
        <dbReference type="PROSITE" id="PS51935"/>
    </source>
</evidence>
<dbReference type="GO" id="GO:0008234">
    <property type="term" value="F:cysteine-type peptidase activity"/>
    <property type="evidence" value="ECO:0007669"/>
    <property type="project" value="UniProtKB-KW"/>
</dbReference>
<evidence type="ECO:0000256" key="2">
    <source>
        <dbReference type="ARBA" id="ARBA00022670"/>
    </source>
</evidence>
<dbReference type="SUPFAM" id="SSF54001">
    <property type="entry name" value="Cysteine proteinases"/>
    <property type="match status" value="1"/>
</dbReference>